<dbReference type="Gene3D" id="3.40.50.1000">
    <property type="entry name" value="HAD superfamily/HAD-like"/>
    <property type="match status" value="1"/>
</dbReference>
<dbReference type="RefSeq" id="WP_309757896.1">
    <property type="nucleotide sequence ID" value="NZ_JAVJAF010000001.1"/>
</dbReference>
<reference evidence="1" key="1">
    <citation type="submission" date="2023-08" db="EMBL/GenBank/DDBJ databases">
        <title>Functional and genomic diversity of the sorghum phyllosphere microbiome.</title>
        <authorList>
            <person name="Shade A."/>
        </authorList>
    </citation>
    <scope>NUCLEOTIDE SEQUENCE</scope>
    <source>
        <strain evidence="1">SORGH_AS_0201</strain>
    </source>
</reference>
<dbReference type="InterPro" id="IPR036412">
    <property type="entry name" value="HAD-like_sf"/>
</dbReference>
<proteinExistence type="predicted"/>
<dbReference type="AlphaFoldDB" id="A0AAJ2BHC4"/>
<gene>
    <name evidence="1" type="ORF">QE440_002015</name>
</gene>
<dbReference type="InterPro" id="IPR023214">
    <property type="entry name" value="HAD_sf"/>
</dbReference>
<evidence type="ECO:0000313" key="2">
    <source>
        <dbReference type="Proteomes" id="UP001268036"/>
    </source>
</evidence>
<organism evidence="1 2">
    <name type="scientific">Pseudomonas oryzihabitans</name>
    <dbReference type="NCBI Taxonomy" id="47885"/>
    <lineage>
        <taxon>Bacteria</taxon>
        <taxon>Pseudomonadati</taxon>
        <taxon>Pseudomonadota</taxon>
        <taxon>Gammaproteobacteria</taxon>
        <taxon>Pseudomonadales</taxon>
        <taxon>Pseudomonadaceae</taxon>
        <taxon>Pseudomonas</taxon>
    </lineage>
</organism>
<dbReference type="Proteomes" id="UP001268036">
    <property type="component" value="Unassembled WGS sequence"/>
</dbReference>
<sequence>MKINSPLNESSKWDFAISDQVDVIFVDFFDTLVERGCHPESIKRYWCSVIIDLFNIGLSASQLYIERIKAEEKLCQQSSKQGFSQEFRYDDMLFLLHNLLTCRGLINRAQDFLSFANVCLEIEESLEIKFQKPVQSAIKKLRAEMKKGKKIYVLSDFYLSKKSLVKFIKHHGFFDIVTDVEVSSETLLTKRGGRAYEYIAKKLDLNRSDVKKIMFGDNLHSDVLAPKEHGFLSYHLPNSCHIEVFNDKKARVLIERIKALISEEAFDFSWVSCAIYLFIRRLYWRLKADNVKDVYFFAREGEFLKKLFDKYQESLFSNLGLSKITSHYVLVSRRSTYLPSLNSLNSYTFNALFSQYSSVSLAAFLKSINLDKYLGFFESKYSEIDFHEVHLNLVLSAGYKCLIEDCEFESIYEQQRLEQREFLNSYLSKIFPEDQNQTITVVDVGWNGSIQDNMARATGRKFKGYYLGVFNTASCYENSVKEGLLFDLQFDRTRGDLIYNEFRAGFEVFMSASHGSIRRYSSNLEDFDVDHNEDELAIYRQHILPFQEKTLSLLDLISQVESECGISDFEISKAVTKCYTIGVLLPSADEVNKFRSIKHYENFGVFDFSHFKSTSVSRMIYLKRLFKNPRRTLTSAWWKPLDFYENNVPIMKYIYFGFKIIFGKVKI</sequence>
<evidence type="ECO:0000313" key="1">
    <source>
        <dbReference type="EMBL" id="MDR6234274.1"/>
    </source>
</evidence>
<protein>
    <submittedName>
        <fullName evidence="1">FMN phosphatase YigB (HAD superfamily)</fullName>
    </submittedName>
</protein>
<dbReference type="SUPFAM" id="SSF56784">
    <property type="entry name" value="HAD-like"/>
    <property type="match status" value="1"/>
</dbReference>
<comment type="caution">
    <text evidence="1">The sequence shown here is derived from an EMBL/GenBank/DDBJ whole genome shotgun (WGS) entry which is preliminary data.</text>
</comment>
<name>A0AAJ2BHC4_9PSED</name>
<dbReference type="EMBL" id="JAVJAF010000001">
    <property type="protein sequence ID" value="MDR6234274.1"/>
    <property type="molecule type" value="Genomic_DNA"/>
</dbReference>
<accession>A0AAJ2BHC4</accession>